<accession>H5SP57</accession>
<dbReference type="InterPro" id="IPR000740">
    <property type="entry name" value="GrpE"/>
</dbReference>
<dbReference type="GO" id="GO:0000774">
    <property type="term" value="F:adenyl-nucleotide exchange factor activity"/>
    <property type="evidence" value="ECO:0007669"/>
    <property type="project" value="InterPro"/>
</dbReference>
<dbReference type="PRINTS" id="PR00773">
    <property type="entry name" value="GRPEPROTEIN"/>
</dbReference>
<dbReference type="AlphaFoldDB" id="H5SP57"/>
<evidence type="ECO:0000256" key="2">
    <source>
        <dbReference type="ARBA" id="ARBA00023186"/>
    </source>
</evidence>
<dbReference type="InterPro" id="IPR013805">
    <property type="entry name" value="GrpE_CC"/>
</dbReference>
<evidence type="ECO:0000256" key="5">
    <source>
        <dbReference type="RuleBase" id="RU004478"/>
    </source>
</evidence>
<comment type="function">
    <text evidence="3 4">Participates actively in the response to hyperosmotic and heat shock by preventing the aggregation of stress-denatured proteins, in association with DnaK and GrpE. It is the nucleotide exchange factor for DnaK and may function as a thermosensor. Unfolded proteins bind initially to DnaJ; upon interaction with the DnaJ-bound protein, DnaK hydrolyzes its bound ATP, resulting in the formation of a stable complex. GrpE releases ADP from DnaK; ATP binding to DnaK triggers the release of the substrate protein, thus completing the reaction cycle. Several rounds of ATP-dependent interactions between DnaJ, DnaK and GrpE are required for fully efficient folding.</text>
</comment>
<dbReference type="GO" id="GO:0042803">
    <property type="term" value="F:protein homodimerization activity"/>
    <property type="evidence" value="ECO:0007669"/>
    <property type="project" value="InterPro"/>
</dbReference>
<dbReference type="InterPro" id="IPR009012">
    <property type="entry name" value="GrpE_head"/>
</dbReference>
<gene>
    <name evidence="3" type="primary">grpE</name>
    <name evidence="7" type="ORF">HGMM_F53C10C17</name>
</gene>
<dbReference type="EMBL" id="AP011789">
    <property type="protein sequence ID" value="BAL57943.1"/>
    <property type="molecule type" value="Genomic_DNA"/>
</dbReference>
<comment type="subunit">
    <text evidence="3">Homodimer.</text>
</comment>
<organism evidence="7">
    <name type="scientific">uncultured Acetothermia bacterium</name>
    <dbReference type="NCBI Taxonomy" id="236499"/>
    <lineage>
        <taxon>Bacteria</taxon>
        <taxon>Candidatus Bipolaricaulota</taxon>
        <taxon>environmental samples</taxon>
    </lineage>
</organism>
<proteinExistence type="inferred from homology"/>
<keyword evidence="6" id="KW-0175">Coiled coil</keyword>
<dbReference type="Gene3D" id="3.90.20.20">
    <property type="match status" value="1"/>
</dbReference>
<comment type="similarity">
    <text evidence="1 3 5">Belongs to the GrpE family.</text>
</comment>
<feature type="coiled-coil region" evidence="6">
    <location>
        <begin position="8"/>
        <end position="56"/>
    </location>
</feature>
<keyword evidence="3 4" id="KW-0346">Stress response</keyword>
<keyword evidence="2 3" id="KW-0143">Chaperone</keyword>
<dbReference type="HAMAP" id="MF_01151">
    <property type="entry name" value="GrpE"/>
    <property type="match status" value="1"/>
</dbReference>
<evidence type="ECO:0000313" key="7">
    <source>
        <dbReference type="EMBL" id="BAL57943.1"/>
    </source>
</evidence>
<sequence>MEEPKVQQETVSQELAELKAQLERKEQQNKELIERLQRLHADFENYKKRQARESEEVLVRLEDQLLTEILPIYDNLERAFRSFNKNNDKDSFIEGIERIFAQFHAFLEGKGVRPIPAVGELFDPALHEALITVEAEDGGKVLEEFERGYQRAGRVLRPSKVKVSKRKIPETSQQSTQAL</sequence>
<dbReference type="PANTHER" id="PTHR21237">
    <property type="entry name" value="GRPE PROTEIN"/>
    <property type="match status" value="1"/>
</dbReference>
<keyword evidence="3" id="KW-0963">Cytoplasm</keyword>
<comment type="subcellular location">
    <subcellularLocation>
        <location evidence="3">Cytoplasm</location>
    </subcellularLocation>
</comment>
<reference evidence="7" key="1">
    <citation type="journal article" date="2005" name="Environ. Microbiol.">
        <title>Genetic and functional properties of uncultivated thermophilic crenarchaeotes from a subsurface gold mine as revealed by analysis of genome fragments.</title>
        <authorList>
            <person name="Nunoura T."/>
            <person name="Hirayama H."/>
            <person name="Takami H."/>
            <person name="Oida H."/>
            <person name="Nishi S."/>
            <person name="Shimamura S."/>
            <person name="Suzuki Y."/>
            <person name="Inagaki F."/>
            <person name="Takai K."/>
            <person name="Nealson K.H."/>
            <person name="Horikoshi K."/>
        </authorList>
    </citation>
    <scope>NUCLEOTIDE SEQUENCE</scope>
</reference>
<name>H5SP57_9BACT</name>
<dbReference type="GO" id="GO:0051087">
    <property type="term" value="F:protein-folding chaperone binding"/>
    <property type="evidence" value="ECO:0007669"/>
    <property type="project" value="InterPro"/>
</dbReference>
<reference evidence="7" key="2">
    <citation type="journal article" date="2012" name="PLoS ONE">
        <title>A Deeply Branching Thermophilic Bacterium with an Ancient Acetyl-CoA Pathway Dominates a Subsurface Ecosystem.</title>
        <authorList>
            <person name="Takami H."/>
            <person name="Noguchi H."/>
            <person name="Takaki Y."/>
            <person name="Uchiyama I."/>
            <person name="Toyoda A."/>
            <person name="Nishi S."/>
            <person name="Chee G.-J."/>
            <person name="Arai W."/>
            <person name="Nunoura T."/>
            <person name="Itoh T."/>
            <person name="Hattori M."/>
            <person name="Takai K."/>
        </authorList>
    </citation>
    <scope>NUCLEOTIDE SEQUENCE</scope>
</reference>
<evidence type="ECO:0000256" key="6">
    <source>
        <dbReference type="SAM" id="Coils"/>
    </source>
</evidence>
<dbReference type="Pfam" id="PF01025">
    <property type="entry name" value="GrpE"/>
    <property type="match status" value="1"/>
</dbReference>
<dbReference type="CDD" id="cd00446">
    <property type="entry name" value="GrpE"/>
    <property type="match status" value="1"/>
</dbReference>
<dbReference type="PANTHER" id="PTHR21237:SF23">
    <property type="entry name" value="GRPE PROTEIN HOMOLOG, MITOCHONDRIAL"/>
    <property type="match status" value="1"/>
</dbReference>
<dbReference type="SUPFAM" id="SSF51064">
    <property type="entry name" value="Head domain of nucleotide exchange factor GrpE"/>
    <property type="match status" value="1"/>
</dbReference>
<evidence type="ECO:0000256" key="4">
    <source>
        <dbReference type="RuleBase" id="RU000639"/>
    </source>
</evidence>
<dbReference type="GO" id="GO:0051082">
    <property type="term" value="F:unfolded protein binding"/>
    <property type="evidence" value="ECO:0007669"/>
    <property type="project" value="TreeGrafter"/>
</dbReference>
<dbReference type="GO" id="GO:0005737">
    <property type="term" value="C:cytoplasm"/>
    <property type="evidence" value="ECO:0007669"/>
    <property type="project" value="UniProtKB-SubCell"/>
</dbReference>
<protein>
    <recommendedName>
        <fullName evidence="3 4">Protein GrpE</fullName>
    </recommendedName>
    <alternativeName>
        <fullName evidence="3">HSP-70 cofactor</fullName>
    </alternativeName>
</protein>
<dbReference type="PROSITE" id="PS01071">
    <property type="entry name" value="GRPE"/>
    <property type="match status" value="1"/>
</dbReference>
<evidence type="ECO:0000256" key="1">
    <source>
        <dbReference type="ARBA" id="ARBA00009054"/>
    </source>
</evidence>
<dbReference type="Gene3D" id="2.30.22.10">
    <property type="entry name" value="Head domain of nucleotide exchange factor GrpE"/>
    <property type="match status" value="1"/>
</dbReference>
<dbReference type="SUPFAM" id="SSF58014">
    <property type="entry name" value="Coiled-coil domain of nucleotide exchange factor GrpE"/>
    <property type="match status" value="1"/>
</dbReference>
<dbReference type="GO" id="GO:0006457">
    <property type="term" value="P:protein folding"/>
    <property type="evidence" value="ECO:0007669"/>
    <property type="project" value="InterPro"/>
</dbReference>
<evidence type="ECO:0000256" key="3">
    <source>
        <dbReference type="HAMAP-Rule" id="MF_01151"/>
    </source>
</evidence>